<name>A0A2S6AIE7_9NOCA</name>
<feature type="compositionally biased region" description="Basic and acidic residues" evidence="1">
    <location>
        <begin position="13"/>
        <end position="25"/>
    </location>
</feature>
<dbReference type="SUPFAM" id="SSF48371">
    <property type="entry name" value="ARM repeat"/>
    <property type="match status" value="1"/>
</dbReference>
<feature type="compositionally biased region" description="Basic and acidic residues" evidence="1">
    <location>
        <begin position="37"/>
        <end position="54"/>
    </location>
</feature>
<protein>
    <submittedName>
        <fullName evidence="2">Uncharacterized protein</fullName>
    </submittedName>
</protein>
<evidence type="ECO:0000313" key="2">
    <source>
        <dbReference type="EMBL" id="PPJ35010.1"/>
    </source>
</evidence>
<accession>A0A2S6AIE7</accession>
<feature type="region of interest" description="Disordered" evidence="1">
    <location>
        <begin position="1"/>
        <end position="63"/>
    </location>
</feature>
<dbReference type="InterPro" id="IPR016024">
    <property type="entry name" value="ARM-type_fold"/>
</dbReference>
<reference evidence="2 3" key="1">
    <citation type="submission" date="2018-02" db="EMBL/GenBank/DDBJ databases">
        <title>8 Nocardia nova and 1 Nocardia cyriacigeorgica strain used for evolution to TMP-SMX.</title>
        <authorList>
            <person name="Mehta H."/>
            <person name="Weng J."/>
            <person name="Shamoo Y."/>
        </authorList>
    </citation>
    <scope>NUCLEOTIDE SEQUENCE [LARGE SCALE GENOMIC DNA]</scope>
    <source>
        <strain evidence="2 3">MDA3139</strain>
    </source>
</reference>
<dbReference type="AlphaFoldDB" id="A0A2S6AIE7"/>
<evidence type="ECO:0000313" key="3">
    <source>
        <dbReference type="Proteomes" id="UP000239874"/>
    </source>
</evidence>
<dbReference type="EMBL" id="PSZC01000025">
    <property type="protein sequence ID" value="PPJ35010.1"/>
    <property type="molecule type" value="Genomic_DNA"/>
</dbReference>
<evidence type="ECO:0000256" key="1">
    <source>
        <dbReference type="SAM" id="MobiDB-lite"/>
    </source>
</evidence>
<comment type="caution">
    <text evidence="2">The sequence shown here is derived from an EMBL/GenBank/DDBJ whole genome shotgun (WGS) entry which is preliminary data.</text>
</comment>
<gene>
    <name evidence="2" type="ORF">C5E45_27575</name>
</gene>
<dbReference type="Proteomes" id="UP000239874">
    <property type="component" value="Unassembled WGS sequence"/>
</dbReference>
<sequence length="751" mass="83233">MSEPDPEASPADGRADAAIAEHAHGEPGGGDTSKPATEADRNPDTAEQDDKSKQSEQTTDDDLLDETRAAAANMYVAVDAMRGIPPGARHVFIHATNFIGGDATIGTQVGGDNIGGTADHHTAAYGVVGADRLARICRVFVEPKAFEDIRRRLDMRSLLLLRAPQGWGRTTVALRALDGESTTDVYTLEPNLELRSLEIEFRDHTGYLMEAFGPDQAAHLHRFYLDQLSSRLSEQDCRMIVLLDDAITVPPDVEDFLLDAGDPADTTELVRSHVRYRLNRDPADVLDMPGVGPLLERYTQERPPARVLARLGDELADVADGRAELAAVIERHSAAISADFRLWFDEQLGLEARAFAIALAVFNGMPLYVVTDAARALARVMAGEEQPDQTPAFPVFGSRNSELVAAARARSYRSIENGTYGENPVQVVEFTDSLYPPKILERIWQEYHIAHVLVRDWLRDLGSSSESRVCVRAGVAAGVLSTFEFEHARTVLIEPWARSGRRYDRIAAMAALQFPFLYSDLAPLVSRMLDAWLDRDQPLALRVTAARALGSEIGQAMPDTAIPQLRRAARSTKMSLRRAASFSMAQLFWSGGLTDRILAELLRWTRPTARPRLRDTGLRCVLDLTRYQYVQTEEGLHEWPVAPCLTGTRREAVVTLFGRLIESPGHPPDTFSEIRGWVGIAEKDANLREPLARFLFDLGKALQDEEVLPYHMKGWAAEPKGPRRAVEAMLSILDSMQRLDSKEIDSKEQTE</sequence>
<proteinExistence type="predicted"/>
<organism evidence="2 3">
    <name type="scientific">Nocardia nova</name>
    <dbReference type="NCBI Taxonomy" id="37330"/>
    <lineage>
        <taxon>Bacteria</taxon>
        <taxon>Bacillati</taxon>
        <taxon>Actinomycetota</taxon>
        <taxon>Actinomycetes</taxon>
        <taxon>Mycobacteriales</taxon>
        <taxon>Nocardiaceae</taxon>
        <taxon>Nocardia</taxon>
    </lineage>
</organism>